<dbReference type="InterPro" id="IPR050625">
    <property type="entry name" value="ParA/MinD_ATPase"/>
</dbReference>
<protein>
    <recommendedName>
        <fullName evidence="4">Chromosome partitioning protein</fullName>
    </recommendedName>
</protein>
<feature type="compositionally biased region" description="Low complexity" evidence="1">
    <location>
        <begin position="80"/>
        <end position="101"/>
    </location>
</feature>
<name>A0ABP8ZEL2_9MICO</name>
<keyword evidence="3" id="KW-1185">Reference proteome</keyword>
<dbReference type="InterPro" id="IPR027417">
    <property type="entry name" value="P-loop_NTPase"/>
</dbReference>
<dbReference type="PANTHER" id="PTHR43384:SF14">
    <property type="entry name" value="ESX-1 SECRETION-ASSOCIATED PROTEIN ESPI"/>
    <property type="match status" value="1"/>
</dbReference>
<comment type="caution">
    <text evidence="2">The sequence shown here is derived from an EMBL/GenBank/DDBJ whole genome shotgun (WGS) entry which is preliminary data.</text>
</comment>
<feature type="region of interest" description="Disordered" evidence="1">
    <location>
        <begin position="78"/>
        <end position="101"/>
    </location>
</feature>
<organism evidence="2 3">
    <name type="scientific">Amnibacterium soli</name>
    <dbReference type="NCBI Taxonomy" id="1282736"/>
    <lineage>
        <taxon>Bacteria</taxon>
        <taxon>Bacillati</taxon>
        <taxon>Actinomycetota</taxon>
        <taxon>Actinomycetes</taxon>
        <taxon>Micrococcales</taxon>
        <taxon>Microbacteriaceae</taxon>
        <taxon>Amnibacterium</taxon>
    </lineage>
</organism>
<evidence type="ECO:0008006" key="4">
    <source>
        <dbReference type="Google" id="ProtNLM"/>
    </source>
</evidence>
<gene>
    <name evidence="2" type="ORF">GCM10025783_29170</name>
</gene>
<evidence type="ECO:0000256" key="1">
    <source>
        <dbReference type="SAM" id="MobiDB-lite"/>
    </source>
</evidence>
<dbReference type="PANTHER" id="PTHR43384">
    <property type="entry name" value="SEPTUM SITE-DETERMINING PROTEIN MIND HOMOLOG, CHLOROPLASTIC-RELATED"/>
    <property type="match status" value="1"/>
</dbReference>
<dbReference type="RefSeq" id="WP_345482042.1">
    <property type="nucleotide sequence ID" value="NZ_BAABLP010000006.1"/>
</dbReference>
<proteinExistence type="predicted"/>
<dbReference type="Gene3D" id="3.40.50.300">
    <property type="entry name" value="P-loop containing nucleotide triphosphate hydrolases"/>
    <property type="match status" value="1"/>
</dbReference>
<reference evidence="3" key="1">
    <citation type="journal article" date="2019" name="Int. J. Syst. Evol. Microbiol.">
        <title>The Global Catalogue of Microorganisms (GCM) 10K type strain sequencing project: providing services to taxonomists for standard genome sequencing and annotation.</title>
        <authorList>
            <consortium name="The Broad Institute Genomics Platform"/>
            <consortium name="The Broad Institute Genome Sequencing Center for Infectious Disease"/>
            <person name="Wu L."/>
            <person name="Ma J."/>
        </authorList>
    </citation>
    <scope>NUCLEOTIDE SEQUENCE [LARGE SCALE GENOMIC DNA]</scope>
    <source>
        <strain evidence="3">JCM 19015</strain>
    </source>
</reference>
<sequence>MTDPVDRIEARIAADGRGTVTVAGRSEELAGWEPEVTKRVIVARLVDLAHERGRPVELALDQEAGGAEVLRVHPSGVVEPLTGAAPPSPAAGPAAPTPARRAPTVQDLLTARPAAPEPPAAQGWRGRVARATGLRLSPGAAEVRHRAAIQQVRRSFSAPRTVVVINPKGGAQKTTATLLLAATFGVHRGGYVLAWDNNETRGTLGWRAGSTSHNRTAVDLLTDLNRFGDTGLQRVGDLDRYVRDQADSQFDVLASDEDAAASSTIDDLAFRRLHATLARFYRVIVVDTGNNMRASNWTAAVDTADQLVIVSTEREDTAASAAWLIDGLREKGHERKVQNAVTVLAAPALNSDPALAKRLHAHFDQLTRSVLHVPYDPALVGGGPIEFGALAPATREAWLQVAASVAQGM</sequence>
<evidence type="ECO:0000313" key="2">
    <source>
        <dbReference type="EMBL" id="GAA4754323.1"/>
    </source>
</evidence>
<dbReference type="SUPFAM" id="SSF52540">
    <property type="entry name" value="P-loop containing nucleoside triphosphate hydrolases"/>
    <property type="match status" value="1"/>
</dbReference>
<dbReference type="Proteomes" id="UP001500121">
    <property type="component" value="Unassembled WGS sequence"/>
</dbReference>
<accession>A0ABP8ZEL2</accession>
<evidence type="ECO:0000313" key="3">
    <source>
        <dbReference type="Proteomes" id="UP001500121"/>
    </source>
</evidence>
<dbReference type="EMBL" id="BAABLP010000006">
    <property type="protein sequence ID" value="GAA4754323.1"/>
    <property type="molecule type" value="Genomic_DNA"/>
</dbReference>